<dbReference type="Pfam" id="PF13649">
    <property type="entry name" value="Methyltransf_25"/>
    <property type="match status" value="1"/>
</dbReference>
<comment type="caution">
    <text evidence="2">The sequence shown here is derived from an EMBL/GenBank/DDBJ whole genome shotgun (WGS) entry which is preliminary data.</text>
</comment>
<keyword evidence="3" id="KW-1185">Reference proteome</keyword>
<gene>
    <name evidence="2" type="ORF">HK097_007504</name>
</gene>
<dbReference type="EMBL" id="JADGJD010000390">
    <property type="protein sequence ID" value="KAJ3051491.1"/>
    <property type="molecule type" value="Genomic_DNA"/>
</dbReference>
<dbReference type="AlphaFoldDB" id="A0AAD5X274"/>
<protein>
    <recommendedName>
        <fullName evidence="1">Methyltransferase domain-containing protein</fullName>
    </recommendedName>
</protein>
<proteinExistence type="predicted"/>
<name>A0AAD5X274_9FUNG</name>
<dbReference type="Proteomes" id="UP001212841">
    <property type="component" value="Unassembled WGS sequence"/>
</dbReference>
<feature type="domain" description="Methyltransferase" evidence="1">
    <location>
        <begin position="9"/>
        <end position="79"/>
    </location>
</feature>
<dbReference type="SUPFAM" id="SSF53335">
    <property type="entry name" value="S-adenosyl-L-methionine-dependent methyltransferases"/>
    <property type="match status" value="1"/>
</dbReference>
<reference evidence="2" key="1">
    <citation type="submission" date="2020-05" db="EMBL/GenBank/DDBJ databases">
        <title>Phylogenomic resolution of chytrid fungi.</title>
        <authorList>
            <person name="Stajich J.E."/>
            <person name="Amses K."/>
            <person name="Simmons R."/>
            <person name="Seto K."/>
            <person name="Myers J."/>
            <person name="Bonds A."/>
            <person name="Quandt C.A."/>
            <person name="Barry K."/>
            <person name="Liu P."/>
            <person name="Grigoriev I."/>
            <person name="Longcore J.E."/>
            <person name="James T.Y."/>
        </authorList>
    </citation>
    <scope>NUCLEOTIDE SEQUENCE</scope>
    <source>
        <strain evidence="2">JEL0318</strain>
    </source>
</reference>
<sequence>MCGTVIESLSATQLDLARQNLARFGERVTLSNSDTMFLEFSEKSLDAVVGFYSIIHFPRDEQTVVLKLKRIAGWLRPGGFFLANFSSKQLSVAVNEKCLGDENGWMFWSGWGAEGTLKNVQVALQEEVDEKGHAPLL</sequence>
<evidence type="ECO:0000259" key="1">
    <source>
        <dbReference type="Pfam" id="PF13649"/>
    </source>
</evidence>
<dbReference type="Gene3D" id="3.40.50.150">
    <property type="entry name" value="Vaccinia Virus protein VP39"/>
    <property type="match status" value="1"/>
</dbReference>
<organism evidence="2 3">
    <name type="scientific">Rhizophlyctis rosea</name>
    <dbReference type="NCBI Taxonomy" id="64517"/>
    <lineage>
        <taxon>Eukaryota</taxon>
        <taxon>Fungi</taxon>
        <taxon>Fungi incertae sedis</taxon>
        <taxon>Chytridiomycota</taxon>
        <taxon>Chytridiomycota incertae sedis</taxon>
        <taxon>Chytridiomycetes</taxon>
        <taxon>Rhizophlyctidales</taxon>
        <taxon>Rhizophlyctidaceae</taxon>
        <taxon>Rhizophlyctis</taxon>
    </lineage>
</organism>
<dbReference type="InterPro" id="IPR029063">
    <property type="entry name" value="SAM-dependent_MTases_sf"/>
</dbReference>
<accession>A0AAD5X274</accession>
<evidence type="ECO:0000313" key="3">
    <source>
        <dbReference type="Proteomes" id="UP001212841"/>
    </source>
</evidence>
<dbReference type="InterPro" id="IPR041698">
    <property type="entry name" value="Methyltransf_25"/>
</dbReference>
<evidence type="ECO:0000313" key="2">
    <source>
        <dbReference type="EMBL" id="KAJ3051491.1"/>
    </source>
</evidence>